<keyword evidence="2" id="KW-0812">Transmembrane</keyword>
<dbReference type="Proteomes" id="UP000422221">
    <property type="component" value="Unassembled WGS sequence"/>
</dbReference>
<organism evidence="4 5">
    <name type="scientific">Bacteroides salyersiae</name>
    <dbReference type="NCBI Taxonomy" id="291644"/>
    <lineage>
        <taxon>Bacteria</taxon>
        <taxon>Pseudomonadati</taxon>
        <taxon>Bacteroidota</taxon>
        <taxon>Bacteroidia</taxon>
        <taxon>Bacteroidales</taxon>
        <taxon>Bacteroidaceae</taxon>
        <taxon>Bacteroides</taxon>
    </lineage>
</organism>
<feature type="domain" description="Polysaccharide export protein N-terminal" evidence="3">
    <location>
        <begin position="45"/>
        <end position="152"/>
    </location>
</feature>
<dbReference type="AlphaFoldDB" id="A0A7J4XFD3"/>
<evidence type="ECO:0000259" key="3">
    <source>
        <dbReference type="Pfam" id="PF02563"/>
    </source>
</evidence>
<reference evidence="4 5" key="1">
    <citation type="journal article" date="2019" name="Nat. Med.">
        <title>A library of human gut bacterial isolates paired with longitudinal multiomics data enables mechanistic microbiome research.</title>
        <authorList>
            <person name="Poyet M."/>
            <person name="Groussin M."/>
            <person name="Gibbons S.M."/>
            <person name="Avila-Pacheco J."/>
            <person name="Jiang X."/>
            <person name="Kearney S.M."/>
            <person name="Perrotta A.R."/>
            <person name="Berdy B."/>
            <person name="Zhao S."/>
            <person name="Lieberman T.D."/>
            <person name="Swanson P.K."/>
            <person name="Smith M."/>
            <person name="Roesemann S."/>
            <person name="Alexander J.E."/>
            <person name="Rich S.A."/>
            <person name="Livny J."/>
            <person name="Vlamakis H."/>
            <person name="Clish C."/>
            <person name="Bullock K."/>
            <person name="Deik A."/>
            <person name="Scott J."/>
            <person name="Pierce K.A."/>
            <person name="Xavier R.J."/>
            <person name="Alm E.J."/>
        </authorList>
    </citation>
    <scope>NUCLEOTIDE SEQUENCE [LARGE SCALE GENOMIC DNA]</scope>
    <source>
        <strain evidence="4 5">BIOML-A10</strain>
    </source>
</reference>
<comment type="caution">
    <text evidence="4">The sequence shown here is derived from an EMBL/GenBank/DDBJ whole genome shotgun (WGS) entry which is preliminary data.</text>
</comment>
<protein>
    <submittedName>
        <fullName evidence="4">Polysaccharide export protein</fullName>
    </submittedName>
</protein>
<evidence type="ECO:0000256" key="2">
    <source>
        <dbReference type="SAM" id="Phobius"/>
    </source>
</evidence>
<dbReference type="Gene3D" id="3.30.1950.10">
    <property type="entry name" value="wza like domain"/>
    <property type="match status" value="1"/>
</dbReference>
<dbReference type="PROSITE" id="PS51257">
    <property type="entry name" value="PROKAR_LIPOPROTEIN"/>
    <property type="match status" value="1"/>
</dbReference>
<dbReference type="Pfam" id="PF02563">
    <property type="entry name" value="Poly_export"/>
    <property type="match status" value="1"/>
</dbReference>
<proteinExistence type="predicted"/>
<evidence type="ECO:0000313" key="4">
    <source>
        <dbReference type="EMBL" id="KAA3760902.1"/>
    </source>
</evidence>
<name>A0A7J4XFD3_9BACE</name>
<dbReference type="InterPro" id="IPR049712">
    <property type="entry name" value="Poly_export"/>
</dbReference>
<evidence type="ECO:0000256" key="1">
    <source>
        <dbReference type="ARBA" id="ARBA00022729"/>
    </source>
</evidence>
<evidence type="ECO:0000313" key="5">
    <source>
        <dbReference type="Proteomes" id="UP000422221"/>
    </source>
</evidence>
<sequence>MRKKYIILIGGISLLFLTGCVSSKKMTYMYKGEKVLTGNQTSFLYDARIMPKDLLTITVSYSEPELAAPFNMGGSIANPLGGSTATSLSATSSSGSSGNVGQTYLVDNDGNIDFPILRTLHLGGKTKGEAEATIKEKLKGYLNETPIVNVRMVNYKFTVIGAVKGANTFTVANEKVNIFEALAMAGDITPFGKKNQVKLLREDEQGRKRMVALDLNDPDIVNSPYYNLQQNDILYVESGKAAMRSAKMGNITPWVSVLSVLVSLASLGVVLFNK</sequence>
<keyword evidence="1" id="KW-0732">Signal</keyword>
<keyword evidence="2" id="KW-0472">Membrane</keyword>
<feature type="transmembrane region" description="Helical" evidence="2">
    <location>
        <begin position="251"/>
        <end position="272"/>
    </location>
</feature>
<dbReference type="GO" id="GO:0015159">
    <property type="term" value="F:polysaccharide transmembrane transporter activity"/>
    <property type="evidence" value="ECO:0007669"/>
    <property type="project" value="InterPro"/>
</dbReference>
<dbReference type="PANTHER" id="PTHR33619">
    <property type="entry name" value="POLYSACCHARIDE EXPORT PROTEIN GFCE-RELATED"/>
    <property type="match status" value="1"/>
</dbReference>
<dbReference type="RefSeq" id="WP_005929874.1">
    <property type="nucleotide sequence ID" value="NZ_CABKSE010000002.1"/>
</dbReference>
<keyword evidence="2" id="KW-1133">Transmembrane helix</keyword>
<gene>
    <name evidence="4" type="ORF">F3F73_16630</name>
</gene>
<dbReference type="PANTHER" id="PTHR33619:SF3">
    <property type="entry name" value="POLYSACCHARIDE EXPORT PROTEIN GFCE-RELATED"/>
    <property type="match status" value="1"/>
</dbReference>
<dbReference type="InterPro" id="IPR003715">
    <property type="entry name" value="Poly_export_N"/>
</dbReference>
<dbReference type="EMBL" id="VWMK01000018">
    <property type="protein sequence ID" value="KAA3760902.1"/>
    <property type="molecule type" value="Genomic_DNA"/>
</dbReference>
<accession>A0A7J4XFD3</accession>